<name>A0A0F9W3T0_9ZZZZ</name>
<gene>
    <name evidence="1" type="ORF">LCGC14_0014500</name>
</gene>
<comment type="caution">
    <text evidence="1">The sequence shown here is derived from an EMBL/GenBank/DDBJ whole genome shotgun (WGS) entry which is preliminary data.</text>
</comment>
<sequence>MEIPWQRLSDEVLDAVIEEFVSREGTEYGAEDYTLAEKVAQVRLQLKRGEAVVDFDPDTETCHLIASH</sequence>
<protein>
    <recommendedName>
        <fullName evidence="2">YheU family protein</fullName>
    </recommendedName>
</protein>
<dbReference type="EMBL" id="LAZR01000002">
    <property type="protein sequence ID" value="KKO11946.1"/>
    <property type="molecule type" value="Genomic_DNA"/>
</dbReference>
<reference evidence="1" key="1">
    <citation type="journal article" date="2015" name="Nature">
        <title>Complex archaea that bridge the gap between prokaryotes and eukaryotes.</title>
        <authorList>
            <person name="Spang A."/>
            <person name="Saw J.H."/>
            <person name="Jorgensen S.L."/>
            <person name="Zaremba-Niedzwiedzka K."/>
            <person name="Martijn J."/>
            <person name="Lind A.E."/>
            <person name="van Eijk R."/>
            <person name="Schleper C."/>
            <person name="Guy L."/>
            <person name="Ettema T.J."/>
        </authorList>
    </citation>
    <scope>NUCLEOTIDE SEQUENCE</scope>
</reference>
<dbReference type="InterPro" id="IPR010648">
    <property type="entry name" value="UPF0270"/>
</dbReference>
<dbReference type="SUPFAM" id="SSF118001">
    <property type="entry name" value="YehU-like"/>
    <property type="match status" value="1"/>
</dbReference>
<dbReference type="AlphaFoldDB" id="A0A0F9W3T0"/>
<dbReference type="Gene3D" id="1.10.10.610">
    <property type="entry name" value="YehU-like"/>
    <property type="match status" value="1"/>
</dbReference>
<proteinExistence type="predicted"/>
<evidence type="ECO:0008006" key="2">
    <source>
        <dbReference type="Google" id="ProtNLM"/>
    </source>
</evidence>
<evidence type="ECO:0000313" key="1">
    <source>
        <dbReference type="EMBL" id="KKO11946.1"/>
    </source>
</evidence>
<dbReference type="InterPro" id="IPR036685">
    <property type="entry name" value="YehU-like_sf"/>
</dbReference>
<dbReference type="Pfam" id="PF06794">
    <property type="entry name" value="UPF0270"/>
    <property type="match status" value="1"/>
</dbReference>
<accession>A0A0F9W3T0</accession>
<organism evidence="1">
    <name type="scientific">marine sediment metagenome</name>
    <dbReference type="NCBI Taxonomy" id="412755"/>
    <lineage>
        <taxon>unclassified sequences</taxon>
        <taxon>metagenomes</taxon>
        <taxon>ecological metagenomes</taxon>
    </lineage>
</organism>